<proteinExistence type="predicted"/>
<comment type="caution">
    <text evidence="1">The sequence shown here is derived from an EMBL/GenBank/DDBJ whole genome shotgun (WGS) entry which is preliminary data.</text>
</comment>
<dbReference type="AlphaFoldDB" id="A0AAD8EUR5"/>
<gene>
    <name evidence="1" type="ORF">Bpfe_029439</name>
</gene>
<evidence type="ECO:0000313" key="1">
    <source>
        <dbReference type="EMBL" id="KAK0041117.1"/>
    </source>
</evidence>
<organism evidence="1 2">
    <name type="scientific">Biomphalaria pfeifferi</name>
    <name type="common">Bloodfluke planorb</name>
    <name type="synonym">Freshwater snail</name>
    <dbReference type="NCBI Taxonomy" id="112525"/>
    <lineage>
        <taxon>Eukaryota</taxon>
        <taxon>Metazoa</taxon>
        <taxon>Spiralia</taxon>
        <taxon>Lophotrochozoa</taxon>
        <taxon>Mollusca</taxon>
        <taxon>Gastropoda</taxon>
        <taxon>Heterobranchia</taxon>
        <taxon>Euthyneura</taxon>
        <taxon>Panpulmonata</taxon>
        <taxon>Hygrophila</taxon>
        <taxon>Lymnaeoidea</taxon>
        <taxon>Planorbidae</taxon>
        <taxon>Biomphalaria</taxon>
    </lineage>
</organism>
<reference evidence="1" key="2">
    <citation type="submission" date="2023-04" db="EMBL/GenBank/DDBJ databases">
        <authorList>
            <person name="Bu L."/>
            <person name="Lu L."/>
            <person name="Laidemitt M.R."/>
            <person name="Zhang S.M."/>
            <person name="Mutuku M."/>
            <person name="Mkoji G."/>
            <person name="Steinauer M."/>
            <person name="Loker E.S."/>
        </authorList>
    </citation>
    <scope>NUCLEOTIDE SEQUENCE</scope>
    <source>
        <strain evidence="1">KasaAsao</strain>
        <tissue evidence="1">Whole Snail</tissue>
    </source>
</reference>
<sequence length="65" mass="7367">EGRGVPRSKYLQMQAPVRKQSTFSLSDHAQYIRVRRGRRGALSLSPLKVLNSPLSRGKVLQQSFQ</sequence>
<name>A0AAD8EUR5_BIOPF</name>
<feature type="non-terminal residue" evidence="1">
    <location>
        <position position="1"/>
    </location>
</feature>
<feature type="non-terminal residue" evidence="1">
    <location>
        <position position="65"/>
    </location>
</feature>
<accession>A0AAD8EUR5</accession>
<keyword evidence="2" id="KW-1185">Reference proteome</keyword>
<protein>
    <submittedName>
        <fullName evidence="1">Uncharacterized protein</fullName>
    </submittedName>
</protein>
<dbReference type="Proteomes" id="UP001233172">
    <property type="component" value="Unassembled WGS sequence"/>
</dbReference>
<dbReference type="EMBL" id="JASAOG010000287">
    <property type="protein sequence ID" value="KAK0041117.1"/>
    <property type="molecule type" value="Genomic_DNA"/>
</dbReference>
<reference evidence="1" key="1">
    <citation type="journal article" date="2023" name="PLoS Negl. Trop. Dis.">
        <title>A genome sequence for Biomphalaria pfeifferi, the major vector snail for the human-infecting parasite Schistosoma mansoni.</title>
        <authorList>
            <person name="Bu L."/>
            <person name="Lu L."/>
            <person name="Laidemitt M.R."/>
            <person name="Zhang S.M."/>
            <person name="Mutuku M."/>
            <person name="Mkoji G."/>
            <person name="Steinauer M."/>
            <person name="Loker E.S."/>
        </authorList>
    </citation>
    <scope>NUCLEOTIDE SEQUENCE</scope>
    <source>
        <strain evidence="1">KasaAsao</strain>
    </source>
</reference>
<evidence type="ECO:0000313" key="2">
    <source>
        <dbReference type="Proteomes" id="UP001233172"/>
    </source>
</evidence>